<reference evidence="2" key="2">
    <citation type="submission" date="2018-03" db="EMBL/GenBank/DDBJ databases">
        <title>The Triticum urartu genome reveals the dynamic nature of wheat genome evolution.</title>
        <authorList>
            <person name="Ling H."/>
            <person name="Ma B."/>
            <person name="Shi X."/>
            <person name="Liu H."/>
            <person name="Dong L."/>
            <person name="Sun H."/>
            <person name="Cao Y."/>
            <person name="Gao Q."/>
            <person name="Zheng S."/>
            <person name="Li Y."/>
            <person name="Yu Y."/>
            <person name="Du H."/>
            <person name="Qi M."/>
            <person name="Li Y."/>
            <person name="Yu H."/>
            <person name="Cui Y."/>
            <person name="Wang N."/>
            <person name="Chen C."/>
            <person name="Wu H."/>
            <person name="Zhao Y."/>
            <person name="Zhang J."/>
            <person name="Li Y."/>
            <person name="Zhou W."/>
            <person name="Zhang B."/>
            <person name="Hu W."/>
            <person name="Eijk M."/>
            <person name="Tang J."/>
            <person name="Witsenboer H."/>
            <person name="Zhao S."/>
            <person name="Li Z."/>
            <person name="Zhang A."/>
            <person name="Wang D."/>
            <person name="Liang C."/>
        </authorList>
    </citation>
    <scope>NUCLEOTIDE SEQUENCE [LARGE SCALE GENOMIC DNA]</scope>
    <source>
        <strain evidence="2">cv. G1812</strain>
    </source>
</reference>
<protein>
    <submittedName>
        <fullName evidence="2">Uncharacterized protein</fullName>
    </submittedName>
</protein>
<keyword evidence="3" id="KW-1185">Reference proteome</keyword>
<dbReference type="AlphaFoldDB" id="A0A8R7QFN7"/>
<reference evidence="3" key="1">
    <citation type="journal article" date="2013" name="Nature">
        <title>Draft genome of the wheat A-genome progenitor Triticum urartu.</title>
        <authorList>
            <person name="Ling H.Q."/>
            <person name="Zhao S."/>
            <person name="Liu D."/>
            <person name="Wang J."/>
            <person name="Sun H."/>
            <person name="Zhang C."/>
            <person name="Fan H."/>
            <person name="Li D."/>
            <person name="Dong L."/>
            <person name="Tao Y."/>
            <person name="Gao C."/>
            <person name="Wu H."/>
            <person name="Li Y."/>
            <person name="Cui Y."/>
            <person name="Guo X."/>
            <person name="Zheng S."/>
            <person name="Wang B."/>
            <person name="Yu K."/>
            <person name="Liang Q."/>
            <person name="Yang W."/>
            <person name="Lou X."/>
            <person name="Chen J."/>
            <person name="Feng M."/>
            <person name="Jian J."/>
            <person name="Zhang X."/>
            <person name="Luo G."/>
            <person name="Jiang Y."/>
            <person name="Liu J."/>
            <person name="Wang Z."/>
            <person name="Sha Y."/>
            <person name="Zhang B."/>
            <person name="Wu H."/>
            <person name="Tang D."/>
            <person name="Shen Q."/>
            <person name="Xue P."/>
            <person name="Zou S."/>
            <person name="Wang X."/>
            <person name="Liu X."/>
            <person name="Wang F."/>
            <person name="Yang Y."/>
            <person name="An X."/>
            <person name="Dong Z."/>
            <person name="Zhang K."/>
            <person name="Zhang X."/>
            <person name="Luo M.C."/>
            <person name="Dvorak J."/>
            <person name="Tong Y."/>
            <person name="Wang J."/>
            <person name="Yang H."/>
            <person name="Li Z."/>
            <person name="Wang D."/>
            <person name="Zhang A."/>
            <person name="Wang J."/>
        </authorList>
    </citation>
    <scope>NUCLEOTIDE SEQUENCE</scope>
    <source>
        <strain evidence="3">cv. G1812</strain>
    </source>
</reference>
<name>A0A8R7QFN7_TRIUA</name>
<proteinExistence type="predicted"/>
<evidence type="ECO:0000256" key="1">
    <source>
        <dbReference type="SAM" id="MobiDB-lite"/>
    </source>
</evidence>
<dbReference type="EnsemblPlants" id="TuG1812G0500001510.01.T01">
    <property type="protein sequence ID" value="TuG1812G0500001510.01.T01"/>
    <property type="gene ID" value="TuG1812G0500001510.01"/>
</dbReference>
<organism evidence="2 3">
    <name type="scientific">Triticum urartu</name>
    <name type="common">Red wild einkorn</name>
    <name type="synonym">Crithodium urartu</name>
    <dbReference type="NCBI Taxonomy" id="4572"/>
    <lineage>
        <taxon>Eukaryota</taxon>
        <taxon>Viridiplantae</taxon>
        <taxon>Streptophyta</taxon>
        <taxon>Embryophyta</taxon>
        <taxon>Tracheophyta</taxon>
        <taxon>Spermatophyta</taxon>
        <taxon>Magnoliopsida</taxon>
        <taxon>Liliopsida</taxon>
        <taxon>Poales</taxon>
        <taxon>Poaceae</taxon>
        <taxon>BOP clade</taxon>
        <taxon>Pooideae</taxon>
        <taxon>Triticodae</taxon>
        <taxon>Triticeae</taxon>
        <taxon>Triticinae</taxon>
        <taxon>Triticum</taxon>
    </lineage>
</organism>
<feature type="compositionally biased region" description="Polar residues" evidence="1">
    <location>
        <begin position="1"/>
        <end position="20"/>
    </location>
</feature>
<evidence type="ECO:0000313" key="3">
    <source>
        <dbReference type="Proteomes" id="UP000015106"/>
    </source>
</evidence>
<feature type="region of interest" description="Disordered" evidence="1">
    <location>
        <begin position="1"/>
        <end position="27"/>
    </location>
</feature>
<accession>A0A8R7QFN7</accession>
<sequence length="89" mass="9933">MPRSTPAATCTARSRSSPASTEPLRTRRTLRLRPRLHSQVYADFHNNTAFNFLISPALHTRCKLGPGFISVMGSSVTFQSRNVLSKKLM</sequence>
<dbReference type="Gramene" id="TuG1812G0500001510.01.T01">
    <property type="protein sequence ID" value="TuG1812G0500001510.01.T01"/>
    <property type="gene ID" value="TuG1812G0500001510.01"/>
</dbReference>
<dbReference type="Proteomes" id="UP000015106">
    <property type="component" value="Chromosome 5"/>
</dbReference>
<reference evidence="2" key="3">
    <citation type="submission" date="2022-06" db="UniProtKB">
        <authorList>
            <consortium name="EnsemblPlants"/>
        </authorList>
    </citation>
    <scope>IDENTIFICATION</scope>
</reference>
<evidence type="ECO:0000313" key="2">
    <source>
        <dbReference type="EnsemblPlants" id="TuG1812G0500001510.01.T01"/>
    </source>
</evidence>